<gene>
    <name evidence="2" type="ORF">NEOLI_004843</name>
</gene>
<comment type="caution">
    <text evidence="2">The sequence shown here is derived from an EMBL/GenBank/DDBJ whole genome shotgun (WGS) entry which is preliminary data.</text>
</comment>
<keyword evidence="3" id="KW-1185">Reference proteome</keyword>
<proteinExistence type="predicted"/>
<evidence type="ECO:0000256" key="1">
    <source>
        <dbReference type="SAM" id="MobiDB-lite"/>
    </source>
</evidence>
<evidence type="ECO:0000313" key="3">
    <source>
        <dbReference type="Proteomes" id="UP000186594"/>
    </source>
</evidence>
<organism evidence="2 3">
    <name type="scientific">Neolecta irregularis (strain DAH-3)</name>
    <dbReference type="NCBI Taxonomy" id="1198029"/>
    <lineage>
        <taxon>Eukaryota</taxon>
        <taxon>Fungi</taxon>
        <taxon>Dikarya</taxon>
        <taxon>Ascomycota</taxon>
        <taxon>Taphrinomycotina</taxon>
        <taxon>Neolectales</taxon>
        <taxon>Neolectaceae</taxon>
        <taxon>Neolecta</taxon>
    </lineage>
</organism>
<evidence type="ECO:0000313" key="2">
    <source>
        <dbReference type="EMBL" id="OLL22867.1"/>
    </source>
</evidence>
<name>A0A1U7LJP3_NEOID</name>
<protein>
    <submittedName>
        <fullName evidence="2">Uncharacterized protein</fullName>
    </submittedName>
</protein>
<feature type="compositionally biased region" description="Polar residues" evidence="1">
    <location>
        <begin position="143"/>
        <end position="153"/>
    </location>
</feature>
<sequence length="235" mass="26343">MDKFLIKIGANEIALPPKSLKKASESSRLVSKDDMVPIPLKRVSQSTRIPISPILPNPSLIPISIMEKQDQVAENRNPWVLSVRPHETLGKEPPKNKTFSALGIFGERTKNTSGLVIQSEESMEVKTTPPKKVVIDLCTPETSLIHSSNSDGSKSPGAKRPREIIVQRHKSHSRDREETHFTPPRDCEETHFTPPRDMANVTGRSNQRNKRTQAKLVDQFKVSKTKSMAELERGK</sequence>
<dbReference type="AlphaFoldDB" id="A0A1U7LJP3"/>
<feature type="compositionally biased region" description="Basic and acidic residues" evidence="1">
    <location>
        <begin position="174"/>
        <end position="191"/>
    </location>
</feature>
<reference evidence="2 3" key="1">
    <citation type="submission" date="2016-04" db="EMBL/GenBank/DDBJ databases">
        <title>Evolutionary innovation and constraint leading to complex multicellularity in the Ascomycota.</title>
        <authorList>
            <person name="Cisse O."/>
            <person name="Nguyen A."/>
            <person name="Hewitt D.A."/>
            <person name="Jedd G."/>
            <person name="Stajich J.E."/>
        </authorList>
    </citation>
    <scope>NUCLEOTIDE SEQUENCE [LARGE SCALE GENOMIC DNA]</scope>
    <source>
        <strain evidence="2 3">DAH-3</strain>
    </source>
</reference>
<dbReference type="EMBL" id="LXFE01002668">
    <property type="protein sequence ID" value="OLL22867.1"/>
    <property type="molecule type" value="Genomic_DNA"/>
</dbReference>
<dbReference type="Proteomes" id="UP000186594">
    <property type="component" value="Unassembled WGS sequence"/>
</dbReference>
<feature type="region of interest" description="Disordered" evidence="1">
    <location>
        <begin position="167"/>
        <end position="235"/>
    </location>
</feature>
<feature type="region of interest" description="Disordered" evidence="1">
    <location>
        <begin position="143"/>
        <end position="162"/>
    </location>
</feature>
<accession>A0A1U7LJP3</accession>